<evidence type="ECO:0000313" key="11">
    <source>
        <dbReference type="EMBL" id="SOR28844.1"/>
    </source>
</evidence>
<evidence type="ECO:0000256" key="5">
    <source>
        <dbReference type="ARBA" id="ARBA00022741"/>
    </source>
</evidence>
<dbReference type="CDD" id="cd02021">
    <property type="entry name" value="GntK"/>
    <property type="match status" value="1"/>
</dbReference>
<comment type="catalytic activity">
    <reaction evidence="9 10">
        <text>D-gluconate + ATP = 6-phospho-D-gluconate + ADP + H(+)</text>
        <dbReference type="Rhea" id="RHEA:19433"/>
        <dbReference type="ChEBI" id="CHEBI:15378"/>
        <dbReference type="ChEBI" id="CHEBI:18391"/>
        <dbReference type="ChEBI" id="CHEBI:30616"/>
        <dbReference type="ChEBI" id="CHEBI:58759"/>
        <dbReference type="ChEBI" id="CHEBI:456216"/>
        <dbReference type="EC" id="2.7.1.12"/>
    </reaction>
</comment>
<evidence type="ECO:0000256" key="7">
    <source>
        <dbReference type="ARBA" id="ARBA00022840"/>
    </source>
</evidence>
<dbReference type="GO" id="GO:0005737">
    <property type="term" value="C:cytoplasm"/>
    <property type="evidence" value="ECO:0007669"/>
    <property type="project" value="TreeGrafter"/>
</dbReference>
<dbReference type="EMBL" id="LT962688">
    <property type="protein sequence ID" value="SOR28844.1"/>
    <property type="molecule type" value="Genomic_DNA"/>
</dbReference>
<dbReference type="Gene3D" id="3.40.50.300">
    <property type="entry name" value="P-loop containing nucleotide triphosphate hydrolases"/>
    <property type="match status" value="1"/>
</dbReference>
<evidence type="ECO:0000256" key="6">
    <source>
        <dbReference type="ARBA" id="ARBA00022777"/>
    </source>
</evidence>
<evidence type="ECO:0000256" key="8">
    <source>
        <dbReference type="ARBA" id="ARBA00023064"/>
    </source>
</evidence>
<dbReference type="GO" id="GO:0046316">
    <property type="term" value="F:gluconokinase activity"/>
    <property type="evidence" value="ECO:0007669"/>
    <property type="project" value="UniProtKB-EC"/>
</dbReference>
<accession>A0A2N9AN87</accession>
<evidence type="ECO:0000256" key="10">
    <source>
        <dbReference type="RuleBase" id="RU363066"/>
    </source>
</evidence>
<evidence type="ECO:0000256" key="3">
    <source>
        <dbReference type="ARBA" id="ARBA00012054"/>
    </source>
</evidence>
<dbReference type="EC" id="2.7.1.12" evidence="3 10"/>
<dbReference type="FunFam" id="3.40.50.300:FF:000522">
    <property type="entry name" value="Gluconokinase"/>
    <property type="match status" value="1"/>
</dbReference>
<dbReference type="Proteomes" id="UP000233769">
    <property type="component" value="Chromosome tk0001"/>
</dbReference>
<reference evidence="12" key="1">
    <citation type="submission" date="2017-10" db="EMBL/GenBank/DDBJ databases">
        <authorList>
            <person name="Regsiter A."/>
            <person name="William W."/>
        </authorList>
    </citation>
    <scope>NUCLEOTIDE SEQUENCE [LARGE SCALE GENOMIC DNA]</scope>
</reference>
<keyword evidence="6 10" id="KW-0418">Kinase</keyword>
<evidence type="ECO:0000256" key="2">
    <source>
        <dbReference type="ARBA" id="ARBA00008420"/>
    </source>
</evidence>
<keyword evidence="7 10" id="KW-0067">ATP-binding</keyword>
<dbReference type="AlphaFoldDB" id="A0A2N9AN87"/>
<gene>
    <name evidence="11" type="primary">gntK</name>
    <name evidence="11" type="ORF">TK0001_2242</name>
</gene>
<protein>
    <recommendedName>
        <fullName evidence="3 10">Gluconokinase</fullName>
        <ecNumber evidence="3 10">2.7.1.12</ecNumber>
    </recommendedName>
</protein>
<dbReference type="NCBIfam" id="TIGR01313">
    <property type="entry name" value="therm_gnt_kin"/>
    <property type="match status" value="1"/>
</dbReference>
<dbReference type="GO" id="GO:0005524">
    <property type="term" value="F:ATP binding"/>
    <property type="evidence" value="ECO:0007669"/>
    <property type="project" value="UniProtKB-KW"/>
</dbReference>
<keyword evidence="8" id="KW-0311">Gluconate utilization</keyword>
<evidence type="ECO:0000256" key="4">
    <source>
        <dbReference type="ARBA" id="ARBA00022679"/>
    </source>
</evidence>
<dbReference type="Pfam" id="PF13671">
    <property type="entry name" value="AAA_33"/>
    <property type="match status" value="1"/>
</dbReference>
<name>A0A2N9AN87_METEX</name>
<dbReference type="SUPFAM" id="SSF52540">
    <property type="entry name" value="P-loop containing nucleoside triphosphate hydrolases"/>
    <property type="match status" value="1"/>
</dbReference>
<organism evidence="11 12">
    <name type="scientific">Methylorubrum extorquens</name>
    <name type="common">Methylobacterium dichloromethanicum</name>
    <name type="synonym">Methylobacterium extorquens</name>
    <dbReference type="NCBI Taxonomy" id="408"/>
    <lineage>
        <taxon>Bacteria</taxon>
        <taxon>Pseudomonadati</taxon>
        <taxon>Pseudomonadota</taxon>
        <taxon>Alphaproteobacteria</taxon>
        <taxon>Hyphomicrobiales</taxon>
        <taxon>Methylobacteriaceae</taxon>
        <taxon>Methylorubrum</taxon>
    </lineage>
</organism>
<dbReference type="InterPro" id="IPR027417">
    <property type="entry name" value="P-loop_NTPase"/>
</dbReference>
<evidence type="ECO:0000256" key="1">
    <source>
        <dbReference type="ARBA" id="ARBA00004761"/>
    </source>
</evidence>
<dbReference type="GO" id="GO:0019521">
    <property type="term" value="P:D-gluconate metabolic process"/>
    <property type="evidence" value="ECO:0007669"/>
    <property type="project" value="UniProtKB-KW"/>
</dbReference>
<keyword evidence="5 10" id="KW-0547">Nucleotide-binding</keyword>
<comment type="similarity">
    <text evidence="2 10">Belongs to the gluconokinase GntK/GntV family.</text>
</comment>
<dbReference type="PANTHER" id="PTHR43442:SF3">
    <property type="entry name" value="GLUCONOKINASE-RELATED"/>
    <property type="match status" value="1"/>
</dbReference>
<keyword evidence="4 10" id="KW-0808">Transferase</keyword>
<comment type="pathway">
    <text evidence="1">Carbohydrate acid metabolism.</text>
</comment>
<evidence type="ECO:0000313" key="12">
    <source>
        <dbReference type="Proteomes" id="UP000233769"/>
    </source>
</evidence>
<proteinExistence type="inferred from homology"/>
<sequence>MTASRSFAPTVLVVMGVSGSGKSTVAALLAERLGWTFADGDDFHTPESIARMRDGHPLDDAARQPWLGRIRGWIDARIAAGENAVVACSALKRAYRRALIGDPQRVRIVFLEGSRAVIQDRIRARHGHFMPASLLDSQFAALEPPGPEENPITVGIEEGPDAIVAAVATRLDIPAGDICA</sequence>
<dbReference type="InterPro" id="IPR006001">
    <property type="entry name" value="Therm_gnt_kin"/>
</dbReference>
<evidence type="ECO:0000256" key="9">
    <source>
        <dbReference type="ARBA" id="ARBA00048090"/>
    </source>
</evidence>
<dbReference type="PANTHER" id="PTHR43442">
    <property type="entry name" value="GLUCONOKINASE-RELATED"/>
    <property type="match status" value="1"/>
</dbReference>